<dbReference type="EMBL" id="CP000774">
    <property type="protein sequence ID" value="ABS61690.1"/>
    <property type="molecule type" value="Genomic_DNA"/>
</dbReference>
<dbReference type="KEGG" id="pla:Plav_0067"/>
<keyword evidence="3" id="KW-1185">Reference proteome</keyword>
<dbReference type="Proteomes" id="UP000006377">
    <property type="component" value="Chromosome"/>
</dbReference>
<gene>
    <name evidence="2" type="ordered locus">Plav_0067</name>
</gene>
<sequence>MASVVCLGLAACGTDKIAMSSEVGGGGSSRIVAARADNSGGGGAGAGGSGGLGVTGGGGALDNIVGTDPVGGYVDELLGPGNPVTAILGSSGGSGLVPSAAAMLAGDPDAEVTGLGIAGEGGLLADLAGTDMLGGMLDTGGLVGASIAGGNDGLLGALLNSQAANPPLAPIAGPVASALPVSVLADALAGLPALGVTGSGGLVADLTGTDVAGNLLGQSTPAGGGNGGLLGNLVPASQPPLGQVGQAGTGLLNIVGGNEPSPVSGILAPAMPVLDNILGTGAGTIGGAIAPVTGALSGLPVGGTPSSGGSSPAPAPAPASGPLAPVTGIVGGLPIVGGLLRGQ</sequence>
<feature type="compositionally biased region" description="Low complexity" evidence="1">
    <location>
        <begin position="301"/>
        <end position="312"/>
    </location>
</feature>
<dbReference type="HOGENOM" id="CLU_808552_0_0_5"/>
<accession>A7HP57</accession>
<reference evidence="2 3" key="1">
    <citation type="journal article" date="2011" name="Stand. Genomic Sci.">
        <title>Complete genome sequence of Parvibaculum lavamentivorans type strain (DS-1(T)).</title>
        <authorList>
            <person name="Schleheck D."/>
            <person name="Weiss M."/>
            <person name="Pitluck S."/>
            <person name="Bruce D."/>
            <person name="Land M.L."/>
            <person name="Han S."/>
            <person name="Saunders E."/>
            <person name="Tapia R."/>
            <person name="Detter C."/>
            <person name="Brettin T."/>
            <person name="Han J."/>
            <person name="Woyke T."/>
            <person name="Goodwin L."/>
            <person name="Pennacchio L."/>
            <person name="Nolan M."/>
            <person name="Cook A.M."/>
            <person name="Kjelleberg S."/>
            <person name="Thomas T."/>
        </authorList>
    </citation>
    <scope>NUCLEOTIDE SEQUENCE [LARGE SCALE GENOMIC DNA]</scope>
    <source>
        <strain evidence="3">DS-1 / DSM 13023 / NCIMB 13966</strain>
    </source>
</reference>
<organism evidence="2 3">
    <name type="scientific">Parvibaculum lavamentivorans (strain DS-1 / DSM 13023 / NCIMB 13966)</name>
    <dbReference type="NCBI Taxonomy" id="402881"/>
    <lineage>
        <taxon>Bacteria</taxon>
        <taxon>Pseudomonadati</taxon>
        <taxon>Pseudomonadota</taxon>
        <taxon>Alphaproteobacteria</taxon>
        <taxon>Hyphomicrobiales</taxon>
        <taxon>Parvibaculaceae</taxon>
        <taxon>Parvibaculum</taxon>
    </lineage>
</organism>
<dbReference type="AlphaFoldDB" id="A7HP57"/>
<evidence type="ECO:0000313" key="3">
    <source>
        <dbReference type="Proteomes" id="UP000006377"/>
    </source>
</evidence>
<feature type="region of interest" description="Disordered" evidence="1">
    <location>
        <begin position="301"/>
        <end position="323"/>
    </location>
</feature>
<proteinExistence type="predicted"/>
<evidence type="ECO:0000256" key="1">
    <source>
        <dbReference type="SAM" id="MobiDB-lite"/>
    </source>
</evidence>
<protein>
    <submittedName>
        <fullName evidence="2">PE-PGRS family protein</fullName>
    </submittedName>
</protein>
<evidence type="ECO:0000313" key="2">
    <source>
        <dbReference type="EMBL" id="ABS61690.1"/>
    </source>
</evidence>
<name>A7HP57_PARL1</name>